<keyword evidence="2" id="KW-1185">Reference proteome</keyword>
<evidence type="ECO:0000313" key="1">
    <source>
        <dbReference type="EMBL" id="SDL44291.1"/>
    </source>
</evidence>
<accession>A0ABY0QPL3</accession>
<evidence type="ECO:0000313" key="2">
    <source>
        <dbReference type="Proteomes" id="UP000199242"/>
    </source>
</evidence>
<protein>
    <submittedName>
        <fullName evidence="1">Uncharacterized protein</fullName>
    </submittedName>
</protein>
<gene>
    <name evidence="1" type="ORF">SAMN05216273_101185</name>
</gene>
<comment type="caution">
    <text evidence="1">The sequence shown here is derived from an EMBL/GenBank/DDBJ whole genome shotgun (WGS) entry which is preliminary data.</text>
</comment>
<name>A0ABY0QPL3_9FLAO</name>
<organism evidence="1 2">
    <name type="scientific">Chryseobacterium taihuense</name>
    <dbReference type="NCBI Taxonomy" id="1141221"/>
    <lineage>
        <taxon>Bacteria</taxon>
        <taxon>Pseudomonadati</taxon>
        <taxon>Bacteroidota</taxon>
        <taxon>Flavobacteriia</taxon>
        <taxon>Flavobacteriales</taxon>
        <taxon>Weeksellaceae</taxon>
        <taxon>Chryseobacterium group</taxon>
        <taxon>Chryseobacterium</taxon>
    </lineage>
</organism>
<sequence length="154" mass="17557">MIKDCILIFSILFVNFCFCQQLSVKILEDAAENELILLDRLMIDNHQYIREYDPEETKYKVYSNSSEDAGKLVVLTVIAVKDKTCKNAVSAVSGKNTDMADFRKQLSDSQYVFQGEKTLTGQIKLLHYSKNNKGISFTEEITQSGGYQILFTCR</sequence>
<proteinExistence type="predicted"/>
<dbReference type="EMBL" id="FNHD01000001">
    <property type="protein sequence ID" value="SDL44291.1"/>
    <property type="molecule type" value="Genomic_DNA"/>
</dbReference>
<dbReference type="Proteomes" id="UP000199242">
    <property type="component" value="Unassembled WGS sequence"/>
</dbReference>
<reference evidence="1 2" key="1">
    <citation type="submission" date="2016-10" db="EMBL/GenBank/DDBJ databases">
        <authorList>
            <person name="Varghese N."/>
            <person name="Submissions S."/>
        </authorList>
    </citation>
    <scope>NUCLEOTIDE SEQUENCE [LARGE SCALE GENOMIC DNA]</scope>
    <source>
        <strain evidence="1 2">CGMCC 1.10941</strain>
    </source>
</reference>